<dbReference type="SUPFAM" id="SSF55957">
    <property type="entry name" value="Phosphoglucomutase, C-terminal domain"/>
    <property type="match status" value="1"/>
</dbReference>
<keyword evidence="2" id="KW-0597">Phosphoprotein</keyword>
<dbReference type="Proteomes" id="UP000230577">
    <property type="component" value="Unassembled WGS sequence"/>
</dbReference>
<evidence type="ECO:0000256" key="5">
    <source>
        <dbReference type="ARBA" id="ARBA00023235"/>
    </source>
</evidence>
<dbReference type="PANTHER" id="PTHR43771">
    <property type="entry name" value="PHOSPHOMANNOMUTASE"/>
    <property type="match status" value="1"/>
</dbReference>
<evidence type="ECO:0000313" key="7">
    <source>
        <dbReference type="Proteomes" id="UP000230577"/>
    </source>
</evidence>
<dbReference type="GO" id="GO:0046872">
    <property type="term" value="F:metal ion binding"/>
    <property type="evidence" value="ECO:0007669"/>
    <property type="project" value="UniProtKB-KW"/>
</dbReference>
<dbReference type="InterPro" id="IPR036900">
    <property type="entry name" value="A-D-PHexomutase_C_sf"/>
</dbReference>
<comment type="caution">
    <text evidence="6">The sequence shown here is derived from an EMBL/GenBank/DDBJ whole genome shotgun (WGS) entry which is preliminary data.</text>
</comment>
<evidence type="ECO:0000256" key="2">
    <source>
        <dbReference type="ARBA" id="ARBA00022553"/>
    </source>
</evidence>
<sequence length="132" mass="15143">STLALLSYLSRTKKTLSQAVADLPQYISSPEIKIGCPDELKVGLMEKIADKLRQDFSRAEIIDDERAGDGVRLETKDSMFIIRYSQNGPYLTIKFEARDQEKYNQLKNYINQLLQSYGEIDWSFGVNVESLR</sequence>
<keyword evidence="5" id="KW-0413">Isomerase</keyword>
<accession>A0A2M8D8R3</accession>
<dbReference type="GO" id="GO:0016868">
    <property type="term" value="F:intramolecular phosphotransferase activity"/>
    <property type="evidence" value="ECO:0007669"/>
    <property type="project" value="InterPro"/>
</dbReference>
<evidence type="ECO:0000256" key="3">
    <source>
        <dbReference type="ARBA" id="ARBA00022723"/>
    </source>
</evidence>
<proteinExistence type="predicted"/>
<keyword evidence="3" id="KW-0479">Metal-binding</keyword>
<dbReference type="AlphaFoldDB" id="A0A2M8D8R3"/>
<reference evidence="7" key="1">
    <citation type="submission" date="2017-09" db="EMBL/GenBank/DDBJ databases">
        <title>Depth-based differentiation of microbial function through sediment-hosted aquifers and enrichment of novel symbionts in the deep terrestrial subsurface.</title>
        <authorList>
            <person name="Probst A.J."/>
            <person name="Ladd B."/>
            <person name="Jarett J.K."/>
            <person name="Geller-Mcgrath D.E."/>
            <person name="Sieber C.M.K."/>
            <person name="Emerson J.B."/>
            <person name="Anantharaman K."/>
            <person name="Thomas B.C."/>
            <person name="Malmstrom R."/>
            <person name="Stieglmeier M."/>
            <person name="Klingl A."/>
            <person name="Woyke T."/>
            <person name="Ryan C.M."/>
            <person name="Banfield J.F."/>
        </authorList>
    </citation>
    <scope>NUCLEOTIDE SEQUENCE [LARGE SCALE GENOMIC DNA]</scope>
</reference>
<evidence type="ECO:0000256" key="1">
    <source>
        <dbReference type="ARBA" id="ARBA00001946"/>
    </source>
</evidence>
<name>A0A2M8D8R3_9BACT</name>
<evidence type="ECO:0008006" key="8">
    <source>
        <dbReference type="Google" id="ProtNLM"/>
    </source>
</evidence>
<evidence type="ECO:0000313" key="6">
    <source>
        <dbReference type="EMBL" id="PJB83527.1"/>
    </source>
</evidence>
<protein>
    <recommendedName>
        <fullName evidence="8">Alpha-D-phosphohexomutase C-terminal domain-containing protein</fullName>
    </recommendedName>
</protein>
<dbReference type="Gene3D" id="3.30.310.50">
    <property type="entry name" value="Alpha-D-phosphohexomutase, C-terminal domain"/>
    <property type="match status" value="1"/>
</dbReference>
<dbReference type="PANTHER" id="PTHR43771:SF2">
    <property type="entry name" value="PHOSPHOMANNOMUTASE_PHOSPHOGLUCOMUTASE"/>
    <property type="match status" value="1"/>
</dbReference>
<keyword evidence="4" id="KW-0460">Magnesium</keyword>
<organism evidence="6 7">
    <name type="scientific">Candidatus Wolfebacteria bacterium CG_4_9_14_0_8_um_filter_39_46</name>
    <dbReference type="NCBI Taxonomy" id="1975064"/>
    <lineage>
        <taxon>Bacteria</taxon>
        <taxon>Candidatus Wolfeibacteriota</taxon>
    </lineage>
</organism>
<dbReference type="EMBL" id="PFTL01000030">
    <property type="protein sequence ID" value="PJB83527.1"/>
    <property type="molecule type" value="Genomic_DNA"/>
</dbReference>
<feature type="non-terminal residue" evidence="6">
    <location>
        <position position="1"/>
    </location>
</feature>
<evidence type="ECO:0000256" key="4">
    <source>
        <dbReference type="ARBA" id="ARBA00022842"/>
    </source>
</evidence>
<gene>
    <name evidence="6" type="ORF">CO087_01630</name>
</gene>
<comment type="cofactor">
    <cofactor evidence="1">
        <name>Mg(2+)</name>
        <dbReference type="ChEBI" id="CHEBI:18420"/>
    </cofactor>
</comment>